<dbReference type="SMART" id="SM00829">
    <property type="entry name" value="PKS_ER"/>
    <property type="match status" value="1"/>
</dbReference>
<dbReference type="InterPro" id="IPR036291">
    <property type="entry name" value="NAD(P)-bd_dom_sf"/>
</dbReference>
<evidence type="ECO:0000313" key="3">
    <source>
        <dbReference type="EMBL" id="RYO27352.1"/>
    </source>
</evidence>
<accession>A0A4Q4PXH7</accession>
<dbReference type="Pfam" id="PF13602">
    <property type="entry name" value="ADH_zinc_N_2"/>
    <property type="match status" value="1"/>
</dbReference>
<evidence type="ECO:0000256" key="1">
    <source>
        <dbReference type="ARBA" id="ARBA00022857"/>
    </source>
</evidence>
<keyword evidence="1" id="KW-0521">NADP</keyword>
<protein>
    <recommendedName>
        <fullName evidence="2">Enoyl reductase (ER) domain-containing protein</fullName>
    </recommendedName>
</protein>
<dbReference type="InterPro" id="IPR013154">
    <property type="entry name" value="ADH-like_N"/>
</dbReference>
<dbReference type="Gene3D" id="3.90.180.10">
    <property type="entry name" value="Medium-chain alcohol dehydrogenases, catalytic domain"/>
    <property type="match status" value="1"/>
</dbReference>
<organism evidence="3 4">
    <name type="scientific">Alternaria arborescens</name>
    <dbReference type="NCBI Taxonomy" id="156630"/>
    <lineage>
        <taxon>Eukaryota</taxon>
        <taxon>Fungi</taxon>
        <taxon>Dikarya</taxon>
        <taxon>Ascomycota</taxon>
        <taxon>Pezizomycotina</taxon>
        <taxon>Dothideomycetes</taxon>
        <taxon>Pleosporomycetidae</taxon>
        <taxon>Pleosporales</taxon>
        <taxon>Pleosporineae</taxon>
        <taxon>Pleosporaceae</taxon>
        <taxon>Alternaria</taxon>
        <taxon>Alternaria sect. Alternaria</taxon>
    </lineage>
</organism>
<dbReference type="PANTHER" id="PTHR44154">
    <property type="entry name" value="QUINONE OXIDOREDUCTASE"/>
    <property type="match status" value="1"/>
</dbReference>
<dbReference type="PANTHER" id="PTHR44154:SF1">
    <property type="entry name" value="QUINONE OXIDOREDUCTASE"/>
    <property type="match status" value="1"/>
</dbReference>
<keyword evidence="4" id="KW-1185">Reference proteome</keyword>
<reference evidence="4" key="1">
    <citation type="journal article" date="2019" name="bioRxiv">
        <title>Genomics, evolutionary history and diagnostics of the Alternaria alternata species group including apple and Asian pear pathotypes.</title>
        <authorList>
            <person name="Armitage A.D."/>
            <person name="Cockerton H.M."/>
            <person name="Sreenivasaprasad S."/>
            <person name="Woodhall J.W."/>
            <person name="Lane C.R."/>
            <person name="Harrison R.J."/>
            <person name="Clarkson J.P."/>
        </authorList>
    </citation>
    <scope>NUCLEOTIDE SEQUENCE [LARGE SCALE GENOMIC DNA]</scope>
    <source>
        <strain evidence="4">RGR 97.0016</strain>
    </source>
</reference>
<dbReference type="InterPro" id="IPR020843">
    <property type="entry name" value="ER"/>
</dbReference>
<gene>
    <name evidence="3" type="ORF">AA0113_g12294</name>
</gene>
<evidence type="ECO:0000259" key="2">
    <source>
        <dbReference type="SMART" id="SM00829"/>
    </source>
</evidence>
<dbReference type="Pfam" id="PF08240">
    <property type="entry name" value="ADH_N"/>
    <property type="match status" value="1"/>
</dbReference>
<sequence>MASMKAVGVSTYGPVNNFQSRDIPKPGEPTGRDVLVKEVLNPQSFYFSNNIDRVKACSVNPIDTKIRGGTYDDAPDYYEHAPQGFHVIGYDGAGTILEVGPDVTRFKVGDDISWVGATTRQGSYAEYQLVSEFLCCKKPENLDFVEAASYGLTFGTAYQSLNHRLEIKPNEDAGILIINGGGGVGSAAIQLARNVLHLPVVIATASRPDTATSCKRMGATHVVNHREDLVEEIKALKLDVPIKYAYVLAPTEQYVHAIAKICAPFSKVCTIVQADIRLYGTEFMSKSMTFSWDWLGTAAFHHSNVESYHEIFKTLGNLMSEGKLFPTLNQRYKLTLENLKQAHRQIESKATIGKIGLGVEEPGEGTPFA</sequence>
<evidence type="ECO:0000313" key="4">
    <source>
        <dbReference type="Proteomes" id="UP000293823"/>
    </source>
</evidence>
<comment type="caution">
    <text evidence="3">The sequence shown here is derived from an EMBL/GenBank/DDBJ whole genome shotgun (WGS) entry which is preliminary data.</text>
</comment>
<name>A0A4Q4PXH7_9PLEO</name>
<dbReference type="OrthoDB" id="3509362at2759"/>
<dbReference type="SUPFAM" id="SSF51735">
    <property type="entry name" value="NAD(P)-binding Rossmann-fold domains"/>
    <property type="match status" value="1"/>
</dbReference>
<dbReference type="InterPro" id="IPR051603">
    <property type="entry name" value="Zinc-ADH_QOR/CCCR"/>
</dbReference>
<dbReference type="AlphaFoldDB" id="A0A4Q4PXH7"/>
<dbReference type="Proteomes" id="UP000293823">
    <property type="component" value="Unassembled WGS sequence"/>
</dbReference>
<dbReference type="EMBL" id="PEJP01000092">
    <property type="protein sequence ID" value="RYO27352.1"/>
    <property type="molecule type" value="Genomic_DNA"/>
</dbReference>
<feature type="domain" description="Enoyl reductase (ER)" evidence="2">
    <location>
        <begin position="13"/>
        <end position="357"/>
    </location>
</feature>
<dbReference type="GO" id="GO:0016491">
    <property type="term" value="F:oxidoreductase activity"/>
    <property type="evidence" value="ECO:0007669"/>
    <property type="project" value="InterPro"/>
</dbReference>
<proteinExistence type="predicted"/>
<dbReference type="InterPro" id="IPR011032">
    <property type="entry name" value="GroES-like_sf"/>
</dbReference>
<dbReference type="SUPFAM" id="SSF50129">
    <property type="entry name" value="GroES-like"/>
    <property type="match status" value="1"/>
</dbReference>
<dbReference type="Gene3D" id="3.40.50.720">
    <property type="entry name" value="NAD(P)-binding Rossmann-like Domain"/>
    <property type="match status" value="1"/>
</dbReference>